<dbReference type="PIRSF" id="PIRSF000137">
    <property type="entry name" value="Alcohol_oxidase"/>
    <property type="match status" value="1"/>
</dbReference>
<proteinExistence type="inferred from homology"/>
<dbReference type="Gene3D" id="3.30.410.10">
    <property type="entry name" value="Cholesterol Oxidase, domain 2"/>
    <property type="match status" value="1"/>
</dbReference>
<sequence length="542" mass="58362">MRTSIVPGLLTVAGRLVSAVAYDYIIVGGGSAGIIVAERLAETQKSVLLLERGGPSTFATGDNNTLAWNSSVTAIDVPALGYVLRDTSNGAFCTDTASNAGCVLGGSGSVNALIFVPPQESDFATWPEGWRWEDGVRDSAAALYERNPGTSLASSDGLRYDYSVYDIFGDFLAGNGWTEVDAIEQPNEKHNVFSYPPWNIKDSVRAGPVKTYLPLAKAFRKFELRLHTKVVRITRNGTIAIGVEVQNADGSLEAIALTGSTGKVVLAAGSMSTPRVLFNSGIGPYEQIETVANSNITNITLPPRADWINLPVGLGVKDHPMFYINLNLSDSSANNVSVYNPQLPSKDETFQYNSVGAGVLAQGPQRLNFWSSRESPEDGVTRFFQGTVVAEKDNTIQLKIYLTRGLTSTGVLGINAEGNTYFPTWPWLTAAEDKTAIISFLNETIALLKTNSKAWTLADWVTGQEIVNAEMLLETYTAGAHFVSTARLGDVVDLNTRVIGTENVFVVDASMHFDLPTGNTNAMTMVVAEHAAKKIIALDNQD</sequence>
<evidence type="ECO:0000259" key="5">
    <source>
        <dbReference type="PROSITE" id="PS00623"/>
    </source>
</evidence>
<comment type="caution">
    <text evidence="7">The sequence shown here is derived from an EMBL/GenBank/DDBJ whole genome shotgun (WGS) entry which is preliminary data.</text>
</comment>
<feature type="binding site" evidence="2">
    <location>
        <position position="230"/>
    </location>
    <ligand>
        <name>FAD</name>
        <dbReference type="ChEBI" id="CHEBI:57692"/>
    </ligand>
</feature>
<feature type="binding site" evidence="2">
    <location>
        <position position="103"/>
    </location>
    <ligand>
        <name>FAD</name>
        <dbReference type="ChEBI" id="CHEBI:57692"/>
    </ligand>
</feature>
<keyword evidence="8" id="KW-1185">Reference proteome</keyword>
<evidence type="ECO:0000313" key="7">
    <source>
        <dbReference type="EMBL" id="KAJ4393337.1"/>
    </source>
</evidence>
<dbReference type="PROSITE" id="PS00623">
    <property type="entry name" value="GMC_OXRED_1"/>
    <property type="match status" value="1"/>
</dbReference>
<evidence type="ECO:0000313" key="8">
    <source>
        <dbReference type="Proteomes" id="UP001140453"/>
    </source>
</evidence>
<dbReference type="GO" id="GO:0016614">
    <property type="term" value="F:oxidoreductase activity, acting on CH-OH group of donors"/>
    <property type="evidence" value="ECO:0007669"/>
    <property type="project" value="InterPro"/>
</dbReference>
<dbReference type="Gene3D" id="3.50.50.60">
    <property type="entry name" value="FAD/NAD(P)-binding domain"/>
    <property type="match status" value="1"/>
</dbReference>
<comment type="cofactor">
    <cofactor evidence="2">
        <name>FAD</name>
        <dbReference type="ChEBI" id="CHEBI:57692"/>
    </cofactor>
</comment>
<dbReference type="AlphaFoldDB" id="A0A9W8YYU1"/>
<dbReference type="Pfam" id="PF00732">
    <property type="entry name" value="GMC_oxred_N"/>
    <property type="match status" value="1"/>
</dbReference>
<dbReference type="Pfam" id="PF05199">
    <property type="entry name" value="GMC_oxred_C"/>
    <property type="match status" value="1"/>
</dbReference>
<feature type="domain" description="Glucose-methanol-choline oxidoreductase N-terminal" evidence="6">
    <location>
        <begin position="269"/>
        <end position="283"/>
    </location>
</feature>
<dbReference type="PANTHER" id="PTHR47190:SF4">
    <property type="entry name" value="DEHYDROGENASE, PUTATIVE-RELATED"/>
    <property type="match status" value="1"/>
</dbReference>
<dbReference type="InterPro" id="IPR007867">
    <property type="entry name" value="GMC_OxRtase_C"/>
</dbReference>
<dbReference type="Proteomes" id="UP001140453">
    <property type="component" value="Unassembled WGS sequence"/>
</dbReference>
<dbReference type="PANTHER" id="PTHR47190">
    <property type="entry name" value="DEHYDROGENASE, PUTATIVE-RELATED"/>
    <property type="match status" value="1"/>
</dbReference>
<protein>
    <recommendedName>
        <fullName evidence="5 6">Glucose-methanol-choline oxidoreductase N-terminal domain-containing protein</fullName>
    </recommendedName>
</protein>
<dbReference type="SUPFAM" id="SSF54373">
    <property type="entry name" value="FAD-linked reductases, C-terminal domain"/>
    <property type="match status" value="1"/>
</dbReference>
<comment type="similarity">
    <text evidence="1 3">Belongs to the GMC oxidoreductase family.</text>
</comment>
<keyword evidence="3" id="KW-0285">Flavoprotein</keyword>
<evidence type="ECO:0000259" key="6">
    <source>
        <dbReference type="PROSITE" id="PS00624"/>
    </source>
</evidence>
<dbReference type="GO" id="GO:0050660">
    <property type="term" value="F:flavin adenine dinucleotide binding"/>
    <property type="evidence" value="ECO:0007669"/>
    <property type="project" value="InterPro"/>
</dbReference>
<dbReference type="InterPro" id="IPR000172">
    <property type="entry name" value="GMC_OxRdtase_N"/>
</dbReference>
<feature type="signal peptide" evidence="4">
    <location>
        <begin position="1"/>
        <end position="21"/>
    </location>
</feature>
<dbReference type="SUPFAM" id="SSF51905">
    <property type="entry name" value="FAD/NAD(P)-binding domain"/>
    <property type="match status" value="1"/>
</dbReference>
<dbReference type="InterPro" id="IPR036188">
    <property type="entry name" value="FAD/NAD-bd_sf"/>
</dbReference>
<reference evidence="7" key="1">
    <citation type="submission" date="2022-10" db="EMBL/GenBank/DDBJ databases">
        <title>Tapping the CABI collections for fungal endophytes: first genome assemblies for Collariella, Neodidymelliopsis, Ascochyta clinopodiicola, Didymella pomorum, Didymosphaeria variabile, Neocosmospora piperis and Neocucurbitaria cava.</title>
        <authorList>
            <person name="Hill R."/>
        </authorList>
    </citation>
    <scope>NUCLEOTIDE SEQUENCE</scope>
    <source>
        <strain evidence="7">IMI 355082</strain>
    </source>
</reference>
<dbReference type="InterPro" id="IPR053208">
    <property type="entry name" value="GMC_Oxidoreductase_CD"/>
</dbReference>
<evidence type="ECO:0000256" key="4">
    <source>
        <dbReference type="SAM" id="SignalP"/>
    </source>
</evidence>
<dbReference type="InterPro" id="IPR012132">
    <property type="entry name" value="GMC_OxRdtase"/>
</dbReference>
<keyword evidence="4" id="KW-0732">Signal</keyword>
<dbReference type="PROSITE" id="PS00624">
    <property type="entry name" value="GMC_OXRED_2"/>
    <property type="match status" value="1"/>
</dbReference>
<organism evidence="7 8">
    <name type="scientific">Gnomoniopsis smithogilvyi</name>
    <dbReference type="NCBI Taxonomy" id="1191159"/>
    <lineage>
        <taxon>Eukaryota</taxon>
        <taxon>Fungi</taxon>
        <taxon>Dikarya</taxon>
        <taxon>Ascomycota</taxon>
        <taxon>Pezizomycotina</taxon>
        <taxon>Sordariomycetes</taxon>
        <taxon>Sordariomycetidae</taxon>
        <taxon>Diaporthales</taxon>
        <taxon>Gnomoniaceae</taxon>
        <taxon>Gnomoniopsis</taxon>
    </lineage>
</organism>
<gene>
    <name evidence="7" type="ORF">N0V93_002545</name>
</gene>
<evidence type="ECO:0000256" key="1">
    <source>
        <dbReference type="ARBA" id="ARBA00010790"/>
    </source>
</evidence>
<name>A0A9W8YYU1_9PEZI</name>
<dbReference type="EMBL" id="JAPEVB010000002">
    <property type="protein sequence ID" value="KAJ4393337.1"/>
    <property type="molecule type" value="Genomic_DNA"/>
</dbReference>
<accession>A0A9W8YYU1</accession>
<feature type="chain" id="PRO_5040962140" description="Glucose-methanol-choline oxidoreductase N-terminal domain-containing protein" evidence="4">
    <location>
        <begin position="22"/>
        <end position="542"/>
    </location>
</feature>
<feature type="domain" description="Glucose-methanol-choline oxidoreductase N-terminal" evidence="5">
    <location>
        <begin position="101"/>
        <end position="124"/>
    </location>
</feature>
<evidence type="ECO:0000256" key="3">
    <source>
        <dbReference type="RuleBase" id="RU003968"/>
    </source>
</evidence>
<evidence type="ECO:0000256" key="2">
    <source>
        <dbReference type="PIRSR" id="PIRSR000137-2"/>
    </source>
</evidence>
<keyword evidence="2 3" id="KW-0274">FAD</keyword>
<dbReference type="OrthoDB" id="413885at2759"/>